<feature type="non-terminal residue" evidence="2">
    <location>
        <position position="457"/>
    </location>
</feature>
<gene>
    <name evidence="2" type="ORF">AVDCRST_MAG73-40</name>
</gene>
<name>A0A6J4TBB8_9BACT</name>
<dbReference type="Pfam" id="PF07944">
    <property type="entry name" value="Beta-AFase-like_GH127_cat"/>
    <property type="match status" value="1"/>
</dbReference>
<protein>
    <submittedName>
        <fullName evidence="2">GH127 / GH146</fullName>
    </submittedName>
</protein>
<feature type="domain" description="Non-reducing end beta-L-arabinofuranosidase-like GH127 catalytic" evidence="1">
    <location>
        <begin position="24"/>
        <end position="405"/>
    </location>
</feature>
<dbReference type="PANTHER" id="PTHR43465:SF2">
    <property type="entry name" value="DUF1680 DOMAIN PROTEIN (AFU_ORTHOLOGUE AFUA_1G08910)"/>
    <property type="match status" value="1"/>
</dbReference>
<dbReference type="AlphaFoldDB" id="A0A6J4TBB8"/>
<reference evidence="2" key="1">
    <citation type="submission" date="2020-02" db="EMBL/GenBank/DDBJ databases">
        <authorList>
            <person name="Meier V. D."/>
        </authorList>
    </citation>
    <scope>NUCLEOTIDE SEQUENCE</scope>
    <source>
        <strain evidence="2">AVDCRST_MAG73</strain>
    </source>
</reference>
<dbReference type="GO" id="GO:0005975">
    <property type="term" value="P:carbohydrate metabolic process"/>
    <property type="evidence" value="ECO:0007669"/>
    <property type="project" value="InterPro"/>
</dbReference>
<evidence type="ECO:0000259" key="1">
    <source>
        <dbReference type="Pfam" id="PF07944"/>
    </source>
</evidence>
<organism evidence="2">
    <name type="scientific">uncultured Thermomicrobiales bacterium</name>
    <dbReference type="NCBI Taxonomy" id="1645740"/>
    <lineage>
        <taxon>Bacteria</taxon>
        <taxon>Pseudomonadati</taxon>
        <taxon>Thermomicrobiota</taxon>
        <taxon>Thermomicrobia</taxon>
        <taxon>Thermomicrobiales</taxon>
        <taxon>environmental samples</taxon>
    </lineage>
</organism>
<dbReference type="SUPFAM" id="SSF48208">
    <property type="entry name" value="Six-hairpin glycosidases"/>
    <property type="match status" value="1"/>
</dbReference>
<accession>A0A6J4TBB8</accession>
<dbReference type="EMBL" id="CADCWE010000004">
    <property type="protein sequence ID" value="CAA9518505.1"/>
    <property type="molecule type" value="Genomic_DNA"/>
</dbReference>
<proteinExistence type="predicted"/>
<dbReference type="InterPro" id="IPR012878">
    <property type="entry name" value="Beta-AFase-like_GH127_cat"/>
</dbReference>
<dbReference type="InterPro" id="IPR008928">
    <property type="entry name" value="6-hairpin_glycosidase_sf"/>
</dbReference>
<sequence>MDGSYVVDTSGSPHARLRPVPVSAVRLTGAFWATRRQRNRAVTLPAQHRLLEETGRLDNFRRASGERPDLPFQGTYFNDSDVYKWLEAAAWTLADGPDPVLQPLVDGTIALVAAAQRPDGYLNTYFARDRAGERWTDLDLHELYCAGHLFQAAVAHHRVTGSTALLDVAIRFADHIGETFGPAAEGKRESSDGHQEIELALVELFRTVGERRYLNLARFFVDVRGHGKLGRPYGRWGPEYHQDHVPIAEMETLVGHAVRALYLAGGAADLALETGDPALRAAGDRLWRDTVARKTYLTGGLGSRWEGEAFGEAYELPNERAYAETCAAIASVMWNWRLLLTTAEARFADALETSLHNAVLAGISLDGETYFYQNPLADAGRHRRRPWFGTACCPPNVARLLASLPGYAYAVSDDAVWVNLYAEGDAGVALPDGRAIRLRQQTDYPWDGRIAITLDEI</sequence>
<dbReference type="PANTHER" id="PTHR43465">
    <property type="entry name" value="DUF1680 DOMAIN PROTEIN (AFU_ORTHOLOGUE AFUA_1G08910)"/>
    <property type="match status" value="1"/>
</dbReference>
<evidence type="ECO:0000313" key="2">
    <source>
        <dbReference type="EMBL" id="CAA9518505.1"/>
    </source>
</evidence>
<dbReference type="InterPro" id="IPR049174">
    <property type="entry name" value="Beta-AFase-like"/>
</dbReference>